<evidence type="ECO:0000256" key="4">
    <source>
        <dbReference type="ARBA" id="ARBA00023043"/>
    </source>
</evidence>
<dbReference type="PANTHER" id="PTHR15263">
    <property type="entry name" value="I-KAPPA-B-LIKE PROTEIN IKBL"/>
    <property type="match status" value="1"/>
</dbReference>
<protein>
    <submittedName>
        <fullName evidence="8">Uncharacterized protein</fullName>
    </submittedName>
</protein>
<feature type="coiled-coil region" evidence="6">
    <location>
        <begin position="174"/>
        <end position="226"/>
    </location>
</feature>
<keyword evidence="9" id="KW-1185">Reference proteome</keyword>
<keyword evidence="5" id="KW-0539">Nucleus</keyword>
<evidence type="ECO:0000256" key="2">
    <source>
        <dbReference type="ARBA" id="ARBA00022553"/>
    </source>
</evidence>
<evidence type="ECO:0000256" key="5">
    <source>
        <dbReference type="ARBA" id="ARBA00023242"/>
    </source>
</evidence>
<evidence type="ECO:0000256" key="7">
    <source>
        <dbReference type="SAM" id="MobiDB-lite"/>
    </source>
</evidence>
<dbReference type="InterPro" id="IPR038753">
    <property type="entry name" value="NFKBIL1"/>
</dbReference>
<dbReference type="Proteomes" id="UP001215598">
    <property type="component" value="Unassembled WGS sequence"/>
</dbReference>
<accession>A0AAD7KC66</accession>
<gene>
    <name evidence="8" type="ORF">B0H16DRAFT_1297737</name>
</gene>
<evidence type="ECO:0000256" key="1">
    <source>
        <dbReference type="ARBA" id="ARBA00004123"/>
    </source>
</evidence>
<sequence>MPKLHLKRTPQEEADHRAHKKRKRDSKPARNSPEASGSRNADKPTRKWDSSDSDGDDEVYGPQPPQSEAGPSSKPLYPESSYKPDYDAIRAELEEARFREKMAGAFEDDDRLDSLETRMNDYAHVPGRWRTGRAQPDYEAAAADDLFKLDPRHMDEEEYAEWIRAGMYRCTHAQEYAEEQQKKAAREARRAEEKAAKAETARLAKLAEEERKRKKLEKEIRRSDYAREEYHVRWKNLLAAASDGESGQASLTFSDVPWPIASKPALPPIVSLDELTHEAIAYFLVPSLLPVDGEKEKKLRKEKLRETFLRFHPDKFEGRLMSRVQESDRERVREAVGIVVRVLNALMVAV</sequence>
<dbReference type="PANTHER" id="PTHR15263:SF1">
    <property type="entry name" value="NF-KAPPA-B INHIBITOR-LIKE PROTEIN 1"/>
    <property type="match status" value="1"/>
</dbReference>
<evidence type="ECO:0000313" key="8">
    <source>
        <dbReference type="EMBL" id="KAJ7782688.1"/>
    </source>
</evidence>
<evidence type="ECO:0000313" key="9">
    <source>
        <dbReference type="Proteomes" id="UP001215598"/>
    </source>
</evidence>
<keyword evidence="2" id="KW-0597">Phosphoprotein</keyword>
<dbReference type="GO" id="GO:0043124">
    <property type="term" value="P:negative regulation of canonical NF-kappaB signal transduction"/>
    <property type="evidence" value="ECO:0007669"/>
    <property type="project" value="InterPro"/>
</dbReference>
<dbReference type="GO" id="GO:0005634">
    <property type="term" value="C:nucleus"/>
    <property type="evidence" value="ECO:0007669"/>
    <property type="project" value="UniProtKB-SubCell"/>
</dbReference>
<keyword evidence="4" id="KW-0040">ANK repeat</keyword>
<comment type="caution">
    <text evidence="8">The sequence shown here is derived from an EMBL/GenBank/DDBJ whole genome shotgun (WGS) entry which is preliminary data.</text>
</comment>
<dbReference type="AlphaFoldDB" id="A0AAD7KC66"/>
<feature type="region of interest" description="Disordered" evidence="7">
    <location>
        <begin position="1"/>
        <end position="88"/>
    </location>
</feature>
<reference evidence="8" key="1">
    <citation type="submission" date="2023-03" db="EMBL/GenBank/DDBJ databases">
        <title>Massive genome expansion in bonnet fungi (Mycena s.s.) driven by repeated elements and novel gene families across ecological guilds.</title>
        <authorList>
            <consortium name="Lawrence Berkeley National Laboratory"/>
            <person name="Harder C.B."/>
            <person name="Miyauchi S."/>
            <person name="Viragh M."/>
            <person name="Kuo A."/>
            <person name="Thoen E."/>
            <person name="Andreopoulos B."/>
            <person name="Lu D."/>
            <person name="Skrede I."/>
            <person name="Drula E."/>
            <person name="Henrissat B."/>
            <person name="Morin E."/>
            <person name="Kohler A."/>
            <person name="Barry K."/>
            <person name="LaButti K."/>
            <person name="Morin E."/>
            <person name="Salamov A."/>
            <person name="Lipzen A."/>
            <person name="Mereny Z."/>
            <person name="Hegedus B."/>
            <person name="Baldrian P."/>
            <person name="Stursova M."/>
            <person name="Weitz H."/>
            <person name="Taylor A."/>
            <person name="Grigoriev I.V."/>
            <person name="Nagy L.G."/>
            <person name="Martin F."/>
            <person name="Kauserud H."/>
        </authorList>
    </citation>
    <scope>NUCLEOTIDE SEQUENCE</scope>
    <source>
        <strain evidence="8">CBHHK182m</strain>
    </source>
</reference>
<evidence type="ECO:0000256" key="3">
    <source>
        <dbReference type="ARBA" id="ARBA00022737"/>
    </source>
</evidence>
<feature type="compositionally biased region" description="Basic and acidic residues" evidence="7">
    <location>
        <begin position="40"/>
        <end position="50"/>
    </location>
</feature>
<evidence type="ECO:0000256" key="6">
    <source>
        <dbReference type="SAM" id="Coils"/>
    </source>
</evidence>
<dbReference type="EMBL" id="JARKIB010000003">
    <property type="protein sequence ID" value="KAJ7782688.1"/>
    <property type="molecule type" value="Genomic_DNA"/>
</dbReference>
<proteinExistence type="predicted"/>
<name>A0AAD7KC66_9AGAR</name>
<comment type="subcellular location">
    <subcellularLocation>
        <location evidence="1">Nucleus</location>
    </subcellularLocation>
</comment>
<organism evidence="8 9">
    <name type="scientific">Mycena metata</name>
    <dbReference type="NCBI Taxonomy" id="1033252"/>
    <lineage>
        <taxon>Eukaryota</taxon>
        <taxon>Fungi</taxon>
        <taxon>Dikarya</taxon>
        <taxon>Basidiomycota</taxon>
        <taxon>Agaricomycotina</taxon>
        <taxon>Agaricomycetes</taxon>
        <taxon>Agaricomycetidae</taxon>
        <taxon>Agaricales</taxon>
        <taxon>Marasmiineae</taxon>
        <taxon>Mycenaceae</taxon>
        <taxon>Mycena</taxon>
    </lineage>
</organism>
<keyword evidence="6" id="KW-0175">Coiled coil</keyword>
<keyword evidence="3" id="KW-0677">Repeat</keyword>